<evidence type="ECO:0000313" key="1">
    <source>
        <dbReference type="EMBL" id="KAF8792458.1"/>
    </source>
</evidence>
<gene>
    <name evidence="1" type="ORF">HNY73_004050</name>
</gene>
<dbReference type="EMBL" id="JABXBU010000003">
    <property type="protein sequence ID" value="KAF8792458.1"/>
    <property type="molecule type" value="Genomic_DNA"/>
</dbReference>
<keyword evidence="2" id="KW-1185">Reference proteome</keyword>
<protein>
    <submittedName>
        <fullName evidence="1">Uncharacterized protein</fullName>
    </submittedName>
</protein>
<reference evidence="1" key="1">
    <citation type="journal article" date="2020" name="bioRxiv">
        <title>Chromosome-level reference genome of the European wasp spider Argiope bruennichi: a resource for studies on range expansion and evolutionary adaptation.</title>
        <authorList>
            <person name="Sheffer M.M."/>
            <person name="Hoppe A."/>
            <person name="Krehenwinkel H."/>
            <person name="Uhl G."/>
            <person name="Kuss A.W."/>
            <person name="Jensen L."/>
            <person name="Jensen C."/>
            <person name="Gillespie R.G."/>
            <person name="Hoff K.J."/>
            <person name="Prost S."/>
        </authorList>
    </citation>
    <scope>NUCLEOTIDE SEQUENCE</scope>
</reference>
<dbReference type="Proteomes" id="UP000807504">
    <property type="component" value="Unassembled WGS sequence"/>
</dbReference>
<sequence>MSLERNWALKPQKGIFLVVSHLNSMKSLELGGPQPIIWDGDHSLGDTVADFTLAAQGEKSLYGRSNPDLVWTFPNELSCLFQDKFDDSSQRPIYSFDVTIPMRQCPLL</sequence>
<name>A0A8T0FQK1_ARGBR</name>
<comment type="caution">
    <text evidence="1">The sequence shown here is derived from an EMBL/GenBank/DDBJ whole genome shotgun (WGS) entry which is preliminary data.</text>
</comment>
<dbReference type="AlphaFoldDB" id="A0A8T0FQK1"/>
<reference evidence="1" key="2">
    <citation type="submission" date="2020-06" db="EMBL/GenBank/DDBJ databases">
        <authorList>
            <person name="Sheffer M."/>
        </authorList>
    </citation>
    <scope>NUCLEOTIDE SEQUENCE</scope>
</reference>
<organism evidence="1 2">
    <name type="scientific">Argiope bruennichi</name>
    <name type="common">Wasp spider</name>
    <name type="synonym">Aranea bruennichi</name>
    <dbReference type="NCBI Taxonomy" id="94029"/>
    <lineage>
        <taxon>Eukaryota</taxon>
        <taxon>Metazoa</taxon>
        <taxon>Ecdysozoa</taxon>
        <taxon>Arthropoda</taxon>
        <taxon>Chelicerata</taxon>
        <taxon>Arachnida</taxon>
        <taxon>Araneae</taxon>
        <taxon>Araneomorphae</taxon>
        <taxon>Entelegynae</taxon>
        <taxon>Araneoidea</taxon>
        <taxon>Araneidae</taxon>
        <taxon>Argiope</taxon>
    </lineage>
</organism>
<evidence type="ECO:0000313" key="2">
    <source>
        <dbReference type="Proteomes" id="UP000807504"/>
    </source>
</evidence>
<accession>A0A8T0FQK1</accession>
<proteinExistence type="predicted"/>